<protein>
    <submittedName>
        <fullName evidence="2">Uncharacterized protein</fullName>
    </submittedName>
</protein>
<organism evidence="2">
    <name type="scientific">marine sediment metagenome</name>
    <dbReference type="NCBI Taxonomy" id="412755"/>
    <lineage>
        <taxon>unclassified sequences</taxon>
        <taxon>metagenomes</taxon>
        <taxon>ecological metagenomes</taxon>
    </lineage>
</organism>
<feature type="transmembrane region" description="Helical" evidence="1">
    <location>
        <begin position="70"/>
        <end position="90"/>
    </location>
</feature>
<comment type="caution">
    <text evidence="2">The sequence shown here is derived from an EMBL/GenBank/DDBJ whole genome shotgun (WGS) entry which is preliminary data.</text>
</comment>
<feature type="non-terminal residue" evidence="2">
    <location>
        <position position="1"/>
    </location>
</feature>
<feature type="transmembrane region" description="Helical" evidence="1">
    <location>
        <begin position="40"/>
        <end position="58"/>
    </location>
</feature>
<evidence type="ECO:0000256" key="1">
    <source>
        <dbReference type="SAM" id="Phobius"/>
    </source>
</evidence>
<feature type="transmembrane region" description="Helical" evidence="1">
    <location>
        <begin position="110"/>
        <end position="131"/>
    </location>
</feature>
<proteinExistence type="predicted"/>
<keyword evidence="1" id="KW-1133">Transmembrane helix</keyword>
<name>X0TIH4_9ZZZZ</name>
<keyword evidence="1" id="KW-0472">Membrane</keyword>
<reference evidence="2" key="1">
    <citation type="journal article" date="2014" name="Front. Microbiol.">
        <title>High frequency of phylogenetically diverse reductive dehalogenase-homologous genes in deep subseafloor sedimentary metagenomes.</title>
        <authorList>
            <person name="Kawai M."/>
            <person name="Futagami T."/>
            <person name="Toyoda A."/>
            <person name="Takaki Y."/>
            <person name="Nishi S."/>
            <person name="Hori S."/>
            <person name="Arai W."/>
            <person name="Tsubouchi T."/>
            <person name="Morono Y."/>
            <person name="Uchiyama I."/>
            <person name="Ito T."/>
            <person name="Fujiyama A."/>
            <person name="Inagaki F."/>
            <person name="Takami H."/>
        </authorList>
    </citation>
    <scope>NUCLEOTIDE SEQUENCE</scope>
    <source>
        <strain evidence="2">Expedition CK06-06</strain>
    </source>
</reference>
<dbReference type="AlphaFoldDB" id="X0TIH4"/>
<accession>X0TIH4</accession>
<keyword evidence="1" id="KW-0812">Transmembrane</keyword>
<gene>
    <name evidence="2" type="ORF">S01H1_19267</name>
</gene>
<evidence type="ECO:0000313" key="2">
    <source>
        <dbReference type="EMBL" id="GAF93009.1"/>
    </source>
</evidence>
<feature type="transmembrane region" description="Helical" evidence="1">
    <location>
        <begin position="12"/>
        <end position="34"/>
    </location>
</feature>
<dbReference type="EMBL" id="BARS01010388">
    <property type="protein sequence ID" value="GAF93009.1"/>
    <property type="molecule type" value="Genomic_DNA"/>
</dbReference>
<sequence length="144" mass="15604">LTNIVSTGVKWYILLLFMNEAASELGLEFIAGILQQVLRLLPEWLFGGLMIGGALVLGHWAQEKITESKLLFGAIGGRIIYFVIVYFAIVLSLPKFGFQNTEILVDTFKLLAGGLSAGLAIAVGIAFGSALKDPAKKILDDMFK</sequence>